<dbReference type="GeneID" id="70191600"/>
<comment type="similarity">
    <text evidence="2">Belongs to the ABC transporter superfamily. ABCG family. PDR (TC 3.A.1.205) subfamily.</text>
</comment>
<dbReference type="Pfam" id="PF06422">
    <property type="entry name" value="PDR_CDR"/>
    <property type="match status" value="2"/>
</dbReference>
<dbReference type="PROSITE" id="PS50893">
    <property type="entry name" value="ABC_TRANSPORTER_2"/>
    <property type="match status" value="2"/>
</dbReference>
<feature type="transmembrane region" description="Helical" evidence="10">
    <location>
        <begin position="1429"/>
        <end position="1450"/>
    </location>
</feature>
<gene>
    <name evidence="12" type="ORF">B0I36DRAFT_415884</name>
</gene>
<reference evidence="12" key="1">
    <citation type="journal article" date="2021" name="Nat. Commun.">
        <title>Genetic determinants of endophytism in the Arabidopsis root mycobiome.</title>
        <authorList>
            <person name="Mesny F."/>
            <person name="Miyauchi S."/>
            <person name="Thiergart T."/>
            <person name="Pickel B."/>
            <person name="Atanasova L."/>
            <person name="Karlsson M."/>
            <person name="Huettel B."/>
            <person name="Barry K.W."/>
            <person name="Haridas S."/>
            <person name="Chen C."/>
            <person name="Bauer D."/>
            <person name="Andreopoulos W."/>
            <person name="Pangilinan J."/>
            <person name="LaButti K."/>
            <person name="Riley R."/>
            <person name="Lipzen A."/>
            <person name="Clum A."/>
            <person name="Drula E."/>
            <person name="Henrissat B."/>
            <person name="Kohler A."/>
            <person name="Grigoriev I.V."/>
            <person name="Martin F.M."/>
            <person name="Hacquard S."/>
        </authorList>
    </citation>
    <scope>NUCLEOTIDE SEQUENCE</scope>
    <source>
        <strain evidence="12">MPI-CAGE-CH-0230</strain>
    </source>
</reference>
<evidence type="ECO:0000256" key="7">
    <source>
        <dbReference type="ARBA" id="ARBA00022989"/>
    </source>
</evidence>
<keyword evidence="7 10" id="KW-1133">Transmembrane helix</keyword>
<evidence type="ECO:0000256" key="2">
    <source>
        <dbReference type="ARBA" id="ARBA00006012"/>
    </source>
</evidence>
<dbReference type="GO" id="GO:0005524">
    <property type="term" value="F:ATP binding"/>
    <property type="evidence" value="ECO:0007669"/>
    <property type="project" value="UniProtKB-KW"/>
</dbReference>
<keyword evidence="13" id="KW-1185">Reference proteome</keyword>
<dbReference type="InterPro" id="IPR034001">
    <property type="entry name" value="ABCG_PDR_1"/>
</dbReference>
<feature type="compositionally biased region" description="Polar residues" evidence="9">
    <location>
        <begin position="128"/>
        <end position="138"/>
    </location>
</feature>
<name>A0A9P9BL36_9PEZI</name>
<feature type="transmembrane region" description="Helical" evidence="10">
    <location>
        <begin position="671"/>
        <end position="697"/>
    </location>
</feature>
<dbReference type="GO" id="GO:0016887">
    <property type="term" value="F:ATP hydrolysis activity"/>
    <property type="evidence" value="ECO:0007669"/>
    <property type="project" value="InterPro"/>
</dbReference>
<dbReference type="Pfam" id="PF01061">
    <property type="entry name" value="ABC2_membrane"/>
    <property type="match status" value="2"/>
</dbReference>
<dbReference type="OrthoDB" id="245989at2759"/>
<dbReference type="Proteomes" id="UP000756346">
    <property type="component" value="Unassembled WGS sequence"/>
</dbReference>
<feature type="transmembrane region" description="Helical" evidence="10">
    <location>
        <begin position="1288"/>
        <end position="1306"/>
    </location>
</feature>
<dbReference type="Pfam" id="PF14510">
    <property type="entry name" value="ABC_trans_N"/>
    <property type="match status" value="1"/>
</dbReference>
<evidence type="ECO:0000313" key="12">
    <source>
        <dbReference type="EMBL" id="KAH7024489.1"/>
    </source>
</evidence>
<comment type="caution">
    <text evidence="12">The sequence shown here is derived from an EMBL/GenBank/DDBJ whole genome shotgun (WGS) entry which is preliminary data.</text>
</comment>
<dbReference type="CDD" id="cd03233">
    <property type="entry name" value="ABCG_PDR_domain1"/>
    <property type="match status" value="1"/>
</dbReference>
<dbReference type="GO" id="GO:0140359">
    <property type="term" value="F:ABC-type transporter activity"/>
    <property type="evidence" value="ECO:0007669"/>
    <property type="project" value="InterPro"/>
</dbReference>
<feature type="transmembrane region" description="Helical" evidence="10">
    <location>
        <begin position="629"/>
        <end position="650"/>
    </location>
</feature>
<dbReference type="InterPro" id="IPR003439">
    <property type="entry name" value="ABC_transporter-like_ATP-bd"/>
</dbReference>
<feature type="domain" description="ABC transporter" evidence="11">
    <location>
        <begin position="935"/>
        <end position="1178"/>
    </location>
</feature>
<dbReference type="InterPro" id="IPR029481">
    <property type="entry name" value="ABC_trans_N"/>
</dbReference>
<dbReference type="FunFam" id="3.40.50.300:FF:002416">
    <property type="entry name" value="ABC multidrug transporter (Eurofung)"/>
    <property type="match status" value="1"/>
</dbReference>
<dbReference type="InterPro" id="IPR010929">
    <property type="entry name" value="PDR_CDR_ABC"/>
</dbReference>
<dbReference type="PANTHER" id="PTHR19241">
    <property type="entry name" value="ATP-BINDING CASSETTE TRANSPORTER"/>
    <property type="match status" value="1"/>
</dbReference>
<feature type="transmembrane region" description="Helical" evidence="10">
    <location>
        <begin position="703"/>
        <end position="724"/>
    </location>
</feature>
<feature type="domain" description="ABC transporter" evidence="11">
    <location>
        <begin position="237"/>
        <end position="490"/>
    </location>
</feature>
<feature type="compositionally biased region" description="Low complexity" evidence="9">
    <location>
        <begin position="82"/>
        <end position="96"/>
    </location>
</feature>
<comment type="subcellular location">
    <subcellularLocation>
        <location evidence="1">Membrane</location>
        <topology evidence="1">Multi-pass membrane protein</topology>
    </subcellularLocation>
</comment>
<evidence type="ECO:0000256" key="3">
    <source>
        <dbReference type="ARBA" id="ARBA00022448"/>
    </source>
</evidence>
<dbReference type="InterPro" id="IPR034003">
    <property type="entry name" value="ABCG_PDR_2"/>
</dbReference>
<evidence type="ECO:0000256" key="5">
    <source>
        <dbReference type="ARBA" id="ARBA00022741"/>
    </source>
</evidence>
<dbReference type="InterPro" id="IPR003593">
    <property type="entry name" value="AAA+_ATPase"/>
</dbReference>
<feature type="transmembrane region" description="Helical" evidence="10">
    <location>
        <begin position="736"/>
        <end position="756"/>
    </location>
</feature>
<dbReference type="Pfam" id="PF00005">
    <property type="entry name" value="ABC_tran"/>
    <property type="match status" value="2"/>
</dbReference>
<evidence type="ECO:0000259" key="11">
    <source>
        <dbReference type="PROSITE" id="PS50893"/>
    </source>
</evidence>
<dbReference type="InterPro" id="IPR017871">
    <property type="entry name" value="ABC_transporter-like_CS"/>
</dbReference>
<keyword evidence="8 10" id="KW-0472">Membrane</keyword>
<dbReference type="Gene3D" id="3.40.50.300">
    <property type="entry name" value="P-loop containing nucleotide triphosphate hydrolases"/>
    <property type="match status" value="2"/>
</dbReference>
<dbReference type="InterPro" id="IPR027417">
    <property type="entry name" value="P-loop_NTPase"/>
</dbReference>
<keyword evidence="5" id="KW-0547">Nucleotide-binding</keyword>
<evidence type="ECO:0000313" key="13">
    <source>
        <dbReference type="Proteomes" id="UP000756346"/>
    </source>
</evidence>
<accession>A0A9P9BL36</accession>
<feature type="compositionally biased region" description="Basic and acidic residues" evidence="9">
    <location>
        <begin position="912"/>
        <end position="924"/>
    </location>
</feature>
<dbReference type="SMART" id="SM00382">
    <property type="entry name" value="AAA"/>
    <property type="match status" value="2"/>
</dbReference>
<evidence type="ECO:0000256" key="4">
    <source>
        <dbReference type="ARBA" id="ARBA00022692"/>
    </source>
</evidence>
<dbReference type="SUPFAM" id="SSF52540">
    <property type="entry name" value="P-loop containing nucleoside triphosphate hydrolases"/>
    <property type="match status" value="2"/>
</dbReference>
<feature type="transmembrane region" description="Helical" evidence="10">
    <location>
        <begin position="1353"/>
        <end position="1378"/>
    </location>
</feature>
<evidence type="ECO:0000256" key="10">
    <source>
        <dbReference type="SAM" id="Phobius"/>
    </source>
</evidence>
<dbReference type="EMBL" id="JAGTJQ010000009">
    <property type="protein sequence ID" value="KAH7024489.1"/>
    <property type="molecule type" value="Genomic_DNA"/>
</dbReference>
<sequence length="1592" mass="177461">MRSEVNQDSPHAVSVNQRETTMRTTNTTTAEGRQLDDNGHTEPQSKDPSVAVGSLPARHDSDETLPVDDTLIAPNKSKKESTTASPTSTSSSSSSSVYSHDHPAYAPVRTQSEAQTPAPVGASRPAFAQTTTNGSTKRFATEDDLFRALSRRRTGASQAGTNDLEAVESQAEESAEIERLMSRLFGKARQEQSQEEKTRHSGVVFRHLTVKGAGVGASLQPTVGDFFVGLPRFLGRLFTKGVKAATGKPPVRELLSDFSGCVRPGEMLLVLGRPGAGCTTFLKAFCNQRAGFVEVLGDVTYGGATAKEMEDNFRSELSYNPEDDLHFATLTVKRTLEFALQTKTPGKASRLEGESREDYMNEFLRVTAKLLWIEHTMGTKVGDENIRGVSGGERKRVSIAEAMIARSSVAGWDNSSKGLDSATAVEYVRALRTLTNMANVSTAVSLYQAGESLYEAFDKVLLIHQGKCIYYGSADHARQYFLDMGFEFPKRMTTADALISVTDPHVRKVREAWEDKIPRSADDFARAFRQSDAYRRNMDDIEDFESTLGRQQRELSENQPKKKKDRKKNFTIPFHKQVLALAKRQLFVMLGDKASLAGKWGGIIFQSLIVGSLFFQLPDTVNGLFTRGGVIFFVLLFNALLALAEQTAAFEAKPILLKHKNFSMYRPSAYAVAQTLVDIPMVFIQVVLFDLTIYFMAGLGPTASQFFISILTLWTVTMTTYSFFRAIAALFKSLDDATKLTGVAIQILIVYTGYLLPPSQMPVWFSWLRFLNWVQYGFEMLMANEFYNLNVQCVPPLLVPEGPGVSPEYQSCAITGSEPGSTVVNGARYIEESFTYTRAHLWRNFGFMWAFFAFFLVLTMIGMERMKPNAGGAAVTVFKRGQVPKRVEDNIATGARDGKKGDEESGSSTSPPEKKEQDERNEEAMQKIARNEAVFTFQNVNYKIPYEGGQRTLLDNVQGYVQPGKLTALMGASGAGKTTLLNILAQRTTFGTITGDFLLDGRPLPKSFQRATGFAEQMDIHEPTATVREALRFSALLRQPKETPIQEKYDYCETVIDLLEMRDIAGAVVGAAGEGLNQEQRKRLTIGVELASKPELLMFLDEPTSGLDSGAAANIVRFLQKLAQAGQAVLCTIHQPSAVLFQHFDELILLKNGGRVVYAGELGKDSQTLIKYFENNHDKESLRSNAKHEKVKCPPDANPAEWMLDVIGAGNPDYDGQDWGTTWTNSENYRKQSEKIQQLLEERKNAPQPAIVKDDREYAMPLWTQTKAVVRRQFVAFWRSPNYIAGKLFLHALTALFNCFTFYRLGNSQIDFQSRLFTIFLVLTTAPPLIQQLQPVMLKSRNIFASRENKAKIYSWFAWTTSIVLAEIPYAIVAGGIYFNCWWWGINGGQNHAAADPYQSATIFLLVILFELYYIGFGQAIASFSPNELLASLFVPLFFLFVVSFCGVVVPPQGLLEFWRSWMYWLTPFHYLIEAFLAVTTHNQPLQCSADEFARFAAPPGQTCESYVGPFIQSMGGQGYFQVDSDGLCAYCAYSSGDQWSASQFSVYYSNVWRDVGIICGFIVFNYFVVYVCTYLRFRGKNPLKGLLANRK</sequence>
<feature type="compositionally biased region" description="Basic and acidic residues" evidence="9">
    <location>
        <begin position="33"/>
        <end position="45"/>
    </location>
</feature>
<feature type="transmembrane region" description="Helical" evidence="10">
    <location>
        <begin position="596"/>
        <end position="617"/>
    </location>
</feature>
<dbReference type="PROSITE" id="PS00211">
    <property type="entry name" value="ABC_TRANSPORTER_1"/>
    <property type="match status" value="1"/>
</dbReference>
<keyword evidence="3" id="KW-0813">Transport</keyword>
<dbReference type="RefSeq" id="XP_046008037.1">
    <property type="nucleotide sequence ID" value="XM_046162054.1"/>
</dbReference>
<evidence type="ECO:0000256" key="8">
    <source>
        <dbReference type="ARBA" id="ARBA00023136"/>
    </source>
</evidence>
<feature type="region of interest" description="Disordered" evidence="9">
    <location>
        <begin position="1"/>
        <end position="141"/>
    </location>
</feature>
<dbReference type="CDD" id="cd03232">
    <property type="entry name" value="ABCG_PDR_domain2"/>
    <property type="match status" value="1"/>
</dbReference>
<evidence type="ECO:0000256" key="1">
    <source>
        <dbReference type="ARBA" id="ARBA00004141"/>
    </source>
</evidence>
<evidence type="ECO:0000256" key="6">
    <source>
        <dbReference type="ARBA" id="ARBA00022840"/>
    </source>
</evidence>
<feature type="compositionally biased region" description="Polar residues" evidence="9">
    <location>
        <begin position="1"/>
        <end position="19"/>
    </location>
</feature>
<proteinExistence type="inferred from homology"/>
<protein>
    <submittedName>
        <fullName evidence="12">ABC-2 type transporter-domain-containing protein</fullName>
    </submittedName>
</protein>
<feature type="transmembrane region" description="Helical" evidence="10">
    <location>
        <begin position="841"/>
        <end position="861"/>
    </location>
</feature>
<feature type="transmembrane region" description="Helical" evidence="10">
    <location>
        <begin position="1398"/>
        <end position="1417"/>
    </location>
</feature>
<dbReference type="GO" id="GO:0016020">
    <property type="term" value="C:membrane"/>
    <property type="evidence" value="ECO:0007669"/>
    <property type="project" value="UniProtKB-SubCell"/>
</dbReference>
<keyword evidence="4 10" id="KW-0812">Transmembrane</keyword>
<evidence type="ECO:0000256" key="9">
    <source>
        <dbReference type="SAM" id="MobiDB-lite"/>
    </source>
</evidence>
<dbReference type="InterPro" id="IPR013525">
    <property type="entry name" value="ABC2_TM"/>
</dbReference>
<organism evidence="12 13">
    <name type="scientific">Microdochium trichocladiopsis</name>
    <dbReference type="NCBI Taxonomy" id="1682393"/>
    <lineage>
        <taxon>Eukaryota</taxon>
        <taxon>Fungi</taxon>
        <taxon>Dikarya</taxon>
        <taxon>Ascomycota</taxon>
        <taxon>Pezizomycotina</taxon>
        <taxon>Sordariomycetes</taxon>
        <taxon>Xylariomycetidae</taxon>
        <taxon>Xylariales</taxon>
        <taxon>Microdochiaceae</taxon>
        <taxon>Microdochium</taxon>
    </lineage>
</organism>
<dbReference type="FunFam" id="3.40.50.300:FF:000054">
    <property type="entry name" value="ABC multidrug transporter atrF"/>
    <property type="match status" value="1"/>
</dbReference>
<feature type="transmembrane region" description="Helical" evidence="10">
    <location>
        <begin position="1556"/>
        <end position="1578"/>
    </location>
</feature>
<feature type="region of interest" description="Disordered" evidence="9">
    <location>
        <begin position="888"/>
        <end position="924"/>
    </location>
</feature>
<keyword evidence="6" id="KW-0067">ATP-binding</keyword>